<dbReference type="SUPFAM" id="SSF53697">
    <property type="entry name" value="SIS domain"/>
    <property type="match status" value="1"/>
</dbReference>
<dbReference type="InterPro" id="IPR046348">
    <property type="entry name" value="SIS_dom_sf"/>
</dbReference>
<dbReference type="HOGENOM" id="CLU_429554_0_0_0"/>
<dbReference type="Gene3D" id="3.40.50.1000">
    <property type="entry name" value="HAD superfamily/HAD-like"/>
    <property type="match status" value="1"/>
</dbReference>
<reference evidence="1 2" key="1">
    <citation type="journal article" date="2011" name="J. Bacteriol.">
        <title>Genome sequence of the verrucomicrobium Opitutus terrae PB90-1, an abundant inhabitant of rice paddy soil ecosystems.</title>
        <authorList>
            <person name="van Passel M.W."/>
            <person name="Kant R."/>
            <person name="Palva A."/>
            <person name="Copeland A."/>
            <person name="Lucas S."/>
            <person name="Lapidus A."/>
            <person name="Glavina del Rio T."/>
            <person name="Pitluck S."/>
            <person name="Goltsman E."/>
            <person name="Clum A."/>
            <person name="Sun H."/>
            <person name="Schmutz J."/>
            <person name="Larimer F.W."/>
            <person name="Land M.L."/>
            <person name="Hauser L."/>
            <person name="Kyrpides N."/>
            <person name="Mikhailova N."/>
            <person name="Richardson P.P."/>
            <person name="Janssen P.H."/>
            <person name="de Vos W.M."/>
            <person name="Smidt H."/>
        </authorList>
    </citation>
    <scope>NUCLEOTIDE SEQUENCE [LARGE SCALE GENOMIC DNA]</scope>
    <source>
        <strain evidence="2">DSM 11246 / JCM 15787 / PB90-1</strain>
    </source>
</reference>
<dbReference type="GO" id="GO:1901135">
    <property type="term" value="P:carbohydrate derivative metabolic process"/>
    <property type="evidence" value="ECO:0007669"/>
    <property type="project" value="InterPro"/>
</dbReference>
<dbReference type="STRING" id="452637.Oter_0551"/>
<dbReference type="InterPro" id="IPR036412">
    <property type="entry name" value="HAD-like_sf"/>
</dbReference>
<dbReference type="KEGG" id="ote:Oter_0551"/>
<evidence type="ECO:0000313" key="1">
    <source>
        <dbReference type="EMBL" id="ACB73841.1"/>
    </source>
</evidence>
<keyword evidence="1" id="KW-0378">Hydrolase</keyword>
<proteinExistence type="predicted"/>
<dbReference type="Gene3D" id="3.90.1070.10">
    <property type="match status" value="1"/>
</dbReference>
<accession>B1ZSI4</accession>
<dbReference type="RefSeq" id="WP_012373379.1">
    <property type="nucleotide sequence ID" value="NC_010571.1"/>
</dbReference>
<dbReference type="AlphaFoldDB" id="B1ZSI4"/>
<dbReference type="SUPFAM" id="SSF56784">
    <property type="entry name" value="HAD-like"/>
    <property type="match status" value="1"/>
</dbReference>
<evidence type="ECO:0000313" key="2">
    <source>
        <dbReference type="Proteomes" id="UP000007013"/>
    </source>
</evidence>
<dbReference type="EMBL" id="CP001032">
    <property type="protein sequence ID" value="ACB73841.1"/>
    <property type="molecule type" value="Genomic_DNA"/>
</dbReference>
<keyword evidence="2" id="KW-1185">Reference proteome</keyword>
<dbReference type="OrthoDB" id="1489290at2"/>
<organism evidence="1 2">
    <name type="scientific">Opitutus terrae (strain DSM 11246 / JCM 15787 / PB90-1)</name>
    <dbReference type="NCBI Taxonomy" id="452637"/>
    <lineage>
        <taxon>Bacteria</taxon>
        <taxon>Pseudomonadati</taxon>
        <taxon>Verrucomicrobiota</taxon>
        <taxon>Opitutia</taxon>
        <taxon>Opitutales</taxon>
        <taxon>Opitutaceae</taxon>
        <taxon>Opitutus</taxon>
    </lineage>
</organism>
<dbReference type="GO" id="GO:0016787">
    <property type="term" value="F:hydrolase activity"/>
    <property type="evidence" value="ECO:0007669"/>
    <property type="project" value="UniProtKB-KW"/>
</dbReference>
<dbReference type="InterPro" id="IPR023214">
    <property type="entry name" value="HAD_sf"/>
</dbReference>
<dbReference type="Proteomes" id="UP000007013">
    <property type="component" value="Chromosome"/>
</dbReference>
<protein>
    <submittedName>
        <fullName evidence="1">Sucrose-6F-phosphate phosphohydrolase</fullName>
    </submittedName>
</protein>
<name>B1ZSI4_OPITP</name>
<dbReference type="GO" id="GO:0097367">
    <property type="term" value="F:carbohydrate derivative binding"/>
    <property type="evidence" value="ECO:0007669"/>
    <property type="project" value="InterPro"/>
</dbReference>
<sequence length="626" mass="67645">MGKSFSRELLQVPSTFDWASQVNADSLSSFFAEAKGRPLVIVGAGGSFTAAELARLLHERRGAFAVAHTPLSFLESKTDLRGAHVLIFTAGGSNPDVVATYDAAAAREPLGIFVVCARRKSKIELRASRSERTRVLVEPPPTGRDGYLATNSLIGFLALTLRALGHALPDHAAVNRALRISDFPELPQRAGVVNVVVLYGDWGRPAAIDLESKLSEAGLGSVMLADYRHFAHGRHNWINKRGESTYVVALVTPESENIAEKTISLLPRSTRVLRLLSRESGAAAVLPLLLRVFALTAWFGKEVGIDPGRPGIPGYGSRIYHLGPQRERVLSDSNVVSVERKLSARGTLDSAEDHKAVIAAGDTFSRRLEQTEFGAVVTDFDGTMIAPGQSGAANLSVPVATFLTSLLRRKVVLYFATGRGDSIAHILRRSLDKKFHSRILVGYYNGGLTQALSDGVPAPEKADHYPALEALRRELMGDPILARQVEPENKGFQLTVKARGAIDYAAAAAVIREVVASYSAHAMRVVESSHSLDVIPQSSNKLNGVAFVQKQIDPALAVLTFGDRGALGGNDFDLLTHPYSLSVDTVSARLGSCWNLAPAGCRNVAGLLYYARWLTVEQERFTLSIR</sequence>
<dbReference type="eggNOG" id="COG0561">
    <property type="taxonomic scope" value="Bacteria"/>
</dbReference>
<dbReference type="Gene3D" id="3.40.50.10490">
    <property type="entry name" value="Glucose-6-phosphate isomerase like protein, domain 1"/>
    <property type="match status" value="1"/>
</dbReference>
<gene>
    <name evidence="1" type="ordered locus">Oter_0551</name>
</gene>
<dbReference type="eggNOG" id="COG1737">
    <property type="taxonomic scope" value="Bacteria"/>
</dbReference>